<feature type="compositionally biased region" description="Polar residues" evidence="5">
    <location>
        <begin position="94"/>
        <end position="105"/>
    </location>
</feature>
<reference evidence="8 9" key="1">
    <citation type="submission" date="2016-07" db="EMBL/GenBank/DDBJ databases">
        <title>Pervasive Adenine N6-methylation of Active Genes in Fungi.</title>
        <authorList>
            <consortium name="DOE Joint Genome Institute"/>
            <person name="Mondo S.J."/>
            <person name="Dannebaum R.O."/>
            <person name="Kuo R.C."/>
            <person name="Labutti K."/>
            <person name="Haridas S."/>
            <person name="Kuo A."/>
            <person name="Salamov A."/>
            <person name="Ahrendt S.R."/>
            <person name="Lipzen A."/>
            <person name="Sullivan W."/>
            <person name="Andreopoulos W.B."/>
            <person name="Clum A."/>
            <person name="Lindquist E."/>
            <person name="Daum C."/>
            <person name="Ramamoorthy G.K."/>
            <person name="Gryganskyi A."/>
            <person name="Culley D."/>
            <person name="Magnuson J.K."/>
            <person name="James T.Y."/>
            <person name="O'Malley M.A."/>
            <person name="Stajich J.E."/>
            <person name="Spatafora J.W."/>
            <person name="Visel A."/>
            <person name="Grigoriev I.V."/>
        </authorList>
    </citation>
    <scope>NUCLEOTIDE SEQUENCE [LARGE SCALE GENOMIC DNA]</scope>
    <source>
        <strain evidence="8 9">CBS 115471</strain>
    </source>
</reference>
<protein>
    <submittedName>
        <fullName evidence="8">SNF2 family N-terminal domain-domain-containing protein</fullName>
    </submittedName>
</protein>
<dbReference type="InterPro" id="IPR049730">
    <property type="entry name" value="SNF2/RAD54-like_C"/>
</dbReference>
<dbReference type="OrthoDB" id="448448at2759"/>
<dbReference type="PANTHER" id="PTHR45626:SF16">
    <property type="entry name" value="ATP-DEPENDENT HELICASE ULS1"/>
    <property type="match status" value="1"/>
</dbReference>
<dbReference type="CDD" id="cd18008">
    <property type="entry name" value="DEXDc_SHPRH-like"/>
    <property type="match status" value="1"/>
</dbReference>
<gene>
    <name evidence="8" type="ORF">BCR34DRAFT_553913</name>
</gene>
<dbReference type="GO" id="GO:0000724">
    <property type="term" value="P:double-strand break repair via homologous recombination"/>
    <property type="evidence" value="ECO:0007669"/>
    <property type="project" value="TreeGrafter"/>
</dbReference>
<dbReference type="SMART" id="SM00487">
    <property type="entry name" value="DEXDc"/>
    <property type="match status" value="1"/>
</dbReference>
<dbReference type="EMBL" id="MCFA01000006">
    <property type="protein sequence ID" value="ORY18600.1"/>
    <property type="molecule type" value="Genomic_DNA"/>
</dbReference>
<evidence type="ECO:0000256" key="5">
    <source>
        <dbReference type="SAM" id="MobiDB-lite"/>
    </source>
</evidence>
<dbReference type="CDD" id="cd18793">
    <property type="entry name" value="SF2_C_SNF"/>
    <property type="match status" value="1"/>
</dbReference>
<dbReference type="Proteomes" id="UP000193144">
    <property type="component" value="Unassembled WGS sequence"/>
</dbReference>
<dbReference type="Pfam" id="PF00176">
    <property type="entry name" value="SNF2-rel_dom"/>
    <property type="match status" value="1"/>
</dbReference>
<dbReference type="Gene3D" id="3.40.50.10810">
    <property type="entry name" value="Tandem AAA-ATPase domain"/>
    <property type="match status" value="1"/>
</dbReference>
<keyword evidence="9" id="KW-1185">Reference proteome</keyword>
<evidence type="ECO:0000256" key="1">
    <source>
        <dbReference type="ARBA" id="ARBA00022741"/>
    </source>
</evidence>
<evidence type="ECO:0000256" key="2">
    <source>
        <dbReference type="ARBA" id="ARBA00022801"/>
    </source>
</evidence>
<evidence type="ECO:0000259" key="6">
    <source>
        <dbReference type="PROSITE" id="PS51192"/>
    </source>
</evidence>
<comment type="caution">
    <text evidence="8">The sequence shown here is derived from an EMBL/GenBank/DDBJ whole genome shotgun (WGS) entry which is preliminary data.</text>
</comment>
<name>A0A1Y2A8H2_9PLEO</name>
<dbReference type="PROSITE" id="PS51194">
    <property type="entry name" value="HELICASE_CTER"/>
    <property type="match status" value="1"/>
</dbReference>
<dbReference type="SMART" id="SM00490">
    <property type="entry name" value="HELICc"/>
    <property type="match status" value="1"/>
</dbReference>
<evidence type="ECO:0000313" key="8">
    <source>
        <dbReference type="EMBL" id="ORY18600.1"/>
    </source>
</evidence>
<dbReference type="InterPro" id="IPR038718">
    <property type="entry name" value="SNF2-like_sf"/>
</dbReference>
<sequence length="1063" mass="120258">MDPRFLLDPRGARTQGNHAPQHQDNRVIPQVQQPYDPRALLNPKSAAKRSAAEGGVDAGQEGAPVAGQMAFIERMHNVHERTASPSKRMRTEGESNQQKKPQSSMQGGGGALDLHSQNGQVQRPQTSVAIDLTLSDDEDDEISFVKDNSMQVICIGKIKQAYIQCHMVPSPDPTKYRGNHGQQGRMELRFRRAGSQKTTNVILVVDPAGNEFGRVDLKTAQGLAPLMDGTKESGLKWSAMTDARRKQPNEGGPGSPLSALISMSFQLYCPRKIAQEVGKFLKTRNIALVEPVFWINKFEYWNPQTKSGFPPIEATLAEQAAGQSQQNAGYNSSYAADSGNYVLRSVEEIRHDVQNMFDKLPDNAGLPEREQNTSLIKTKLMKHQKQALHFMWDREQDRSENSTLNDSLYQEKWRANGVKVYRNVITGQESTNRPSFLGGLLADEMGLGKTLSILALIFDTESLAIAQKFAQEAPPKHLSRHVTTNSRATLLVCPLSTLHNWSSQLKQHLGERIPFKVCTYHGQERRKFSVAQLANHDLVLTTYQMISTDVVDAARPLGRINWFRIVLDEAHTIRNIGTNQSKHAMLLEAQRRWAVTGTPVQNRLDDLGALLKFLRIKPFDETAGFNQYILAPFKNADADVVPKLQLLVNTVTLRRMKEGLVELPKRIDLIVRLPFSHDEEQLHRWFERDIAMKVNAVTTGPKQKLGGHVYARILTAILNLRLICAHGRELLSDEALKLTDGMTWENPMEIDEEDDTPSLTKKQAYDMLELLHETDADSCQYCNKKVLTDGIDSDDDEEEQDIIGYMTPCYHIICPRHIKSLRTQWAQLTTPDGFVTCNFCDQYVRNSIFELKHEERDADLQERERVKKDPKLSKKLGRYIGPHTKTKALLVELGKNRAESQANPDEPPVKSVIFSYWTSHLDLIQVALDDNSHQYTRLDGRMRRDQRHKALETFANDPSVPIILISMGAGGQGLNLTSANKVYVMEPQFNPAAEAQAVDRVHRIGQKREVTIMRFIMEKSFEEKMLSLQEKKKDLADLTMAREKMSKEEVARKRLEDLRSLFK</sequence>
<proteinExistence type="predicted"/>
<keyword evidence="1" id="KW-0547">Nucleotide-binding</keyword>
<keyword evidence="3" id="KW-0067">ATP-binding</keyword>
<dbReference type="InterPro" id="IPR001650">
    <property type="entry name" value="Helicase_C-like"/>
</dbReference>
<dbReference type="Gene3D" id="3.40.50.300">
    <property type="entry name" value="P-loop containing nucleotide triphosphate hydrolases"/>
    <property type="match status" value="1"/>
</dbReference>
<evidence type="ECO:0000256" key="3">
    <source>
        <dbReference type="ARBA" id="ARBA00022840"/>
    </source>
</evidence>
<dbReference type="GO" id="GO:0008094">
    <property type="term" value="F:ATP-dependent activity, acting on DNA"/>
    <property type="evidence" value="ECO:0007669"/>
    <property type="project" value="TreeGrafter"/>
</dbReference>
<evidence type="ECO:0000313" key="9">
    <source>
        <dbReference type="Proteomes" id="UP000193144"/>
    </source>
</evidence>
<feature type="compositionally biased region" description="Polar residues" evidence="5">
    <location>
        <begin position="115"/>
        <end position="124"/>
    </location>
</feature>
<evidence type="ECO:0000259" key="7">
    <source>
        <dbReference type="PROSITE" id="PS51194"/>
    </source>
</evidence>
<dbReference type="GO" id="GO:0005634">
    <property type="term" value="C:nucleus"/>
    <property type="evidence" value="ECO:0007669"/>
    <property type="project" value="TreeGrafter"/>
</dbReference>
<accession>A0A1Y2A8H2</accession>
<dbReference type="InterPro" id="IPR027417">
    <property type="entry name" value="P-loop_NTPase"/>
</dbReference>
<dbReference type="InterPro" id="IPR050628">
    <property type="entry name" value="SNF2_RAD54_helicase_TF"/>
</dbReference>
<feature type="region of interest" description="Disordered" evidence="5">
    <location>
        <begin position="1"/>
        <end position="38"/>
    </location>
</feature>
<dbReference type="STRING" id="1231657.A0A1Y2A8H2"/>
<keyword evidence="2" id="KW-0378">Hydrolase</keyword>
<keyword evidence="4" id="KW-0175">Coiled coil</keyword>
<dbReference type="PANTHER" id="PTHR45626">
    <property type="entry name" value="TRANSCRIPTION TERMINATION FACTOR 2-RELATED"/>
    <property type="match status" value="1"/>
</dbReference>
<dbReference type="InterPro" id="IPR000330">
    <property type="entry name" value="SNF2_N"/>
</dbReference>
<organism evidence="8 9">
    <name type="scientific">Clohesyomyces aquaticus</name>
    <dbReference type="NCBI Taxonomy" id="1231657"/>
    <lineage>
        <taxon>Eukaryota</taxon>
        <taxon>Fungi</taxon>
        <taxon>Dikarya</taxon>
        <taxon>Ascomycota</taxon>
        <taxon>Pezizomycotina</taxon>
        <taxon>Dothideomycetes</taxon>
        <taxon>Pleosporomycetidae</taxon>
        <taxon>Pleosporales</taxon>
        <taxon>Lindgomycetaceae</taxon>
        <taxon>Clohesyomyces</taxon>
    </lineage>
</organism>
<dbReference type="InterPro" id="IPR014001">
    <property type="entry name" value="Helicase_ATP-bd"/>
</dbReference>
<dbReference type="Pfam" id="PF00271">
    <property type="entry name" value="Helicase_C"/>
    <property type="match status" value="1"/>
</dbReference>
<dbReference type="PROSITE" id="PS51192">
    <property type="entry name" value="HELICASE_ATP_BIND_1"/>
    <property type="match status" value="1"/>
</dbReference>
<dbReference type="GO" id="GO:0016787">
    <property type="term" value="F:hydrolase activity"/>
    <property type="evidence" value="ECO:0007669"/>
    <property type="project" value="UniProtKB-KW"/>
</dbReference>
<dbReference type="AlphaFoldDB" id="A0A1Y2A8H2"/>
<dbReference type="SUPFAM" id="SSF52540">
    <property type="entry name" value="P-loop containing nucleoside triphosphate hydrolases"/>
    <property type="match status" value="2"/>
</dbReference>
<dbReference type="GO" id="GO:0005737">
    <property type="term" value="C:cytoplasm"/>
    <property type="evidence" value="ECO:0007669"/>
    <property type="project" value="TreeGrafter"/>
</dbReference>
<evidence type="ECO:0000256" key="4">
    <source>
        <dbReference type="SAM" id="Coils"/>
    </source>
</evidence>
<feature type="compositionally biased region" description="Basic and acidic residues" evidence="5">
    <location>
        <begin position="1"/>
        <end position="11"/>
    </location>
</feature>
<feature type="region of interest" description="Disordered" evidence="5">
    <location>
        <begin position="80"/>
        <end position="124"/>
    </location>
</feature>
<dbReference type="GO" id="GO:0005524">
    <property type="term" value="F:ATP binding"/>
    <property type="evidence" value="ECO:0007669"/>
    <property type="project" value="UniProtKB-KW"/>
</dbReference>
<feature type="domain" description="Helicase ATP-binding" evidence="6">
    <location>
        <begin position="430"/>
        <end position="617"/>
    </location>
</feature>
<feature type="domain" description="Helicase C-terminal" evidence="7">
    <location>
        <begin position="885"/>
        <end position="1046"/>
    </location>
</feature>
<feature type="coiled-coil region" evidence="4">
    <location>
        <begin position="1028"/>
        <end position="1058"/>
    </location>
</feature>